<evidence type="ECO:0000313" key="3">
    <source>
        <dbReference type="Proteomes" id="UP000266272"/>
    </source>
</evidence>
<feature type="region of interest" description="Disordered" evidence="1">
    <location>
        <begin position="134"/>
        <end position="188"/>
    </location>
</feature>
<feature type="compositionally biased region" description="Basic and acidic residues" evidence="1">
    <location>
        <begin position="146"/>
        <end position="157"/>
    </location>
</feature>
<dbReference type="Proteomes" id="UP000266272">
    <property type="component" value="Unassembled WGS sequence"/>
</dbReference>
<name>A0A395NC92_TRIAR</name>
<feature type="compositionally biased region" description="Basic residues" evidence="1">
    <location>
        <begin position="158"/>
        <end position="171"/>
    </location>
</feature>
<sequence length="486" mass="54686">MSTSTEREISTGQDQGNEPVTDISSQLALDPIDSTTKHHSMISAPEAQLSKGPAARAPAVVAQQQALPSFDIAHQGWDASNVSTAKCDLCQQQRRGTLQKCRVCKLSICQECCLGDRLQNDRRHKIDAAAVNWDAPPNSRKRKHRALESRSERPIEPKRRRVIANPRRGRGRSTTQESGGTLAPSVVHNNNRSDKVIPVTDCETLEQQSSIGYSHIGPLEPRLSVAPASHYPSMSCAQPRDAVPAKYPDQYAQQTVSPRNRRLWLIEETQDIDGRSRSRVSPDSELYPAVYNSRQLYQHPISPINGSPQAAVHQPILPPNTLFELDKNGLHHPSAERFQNSSDIFNRLEHLLHHHRQPIMSETWPPHERVSSLGIRLADAARVKHMSSSTPIPLDQCLRDEMHHEWNSHKFIGTDPDAGRRYRHLLAAAYFASTCLGLSPQLNAAREWLREKEQSLRETGYEPTKSAPLLNFLQEIGVWYLQQTQR</sequence>
<dbReference type="EMBL" id="PXOA01000612">
    <property type="protein sequence ID" value="RFU73730.1"/>
    <property type="molecule type" value="Genomic_DNA"/>
</dbReference>
<evidence type="ECO:0000313" key="2">
    <source>
        <dbReference type="EMBL" id="RFU73730.1"/>
    </source>
</evidence>
<dbReference type="OrthoDB" id="5145552at2759"/>
<feature type="region of interest" description="Disordered" evidence="1">
    <location>
        <begin position="36"/>
        <end position="55"/>
    </location>
</feature>
<gene>
    <name evidence="2" type="ORF">TARUN_8520</name>
</gene>
<protein>
    <submittedName>
        <fullName evidence="2">Uncharacterized protein</fullName>
    </submittedName>
</protein>
<reference evidence="2 3" key="1">
    <citation type="journal article" date="2018" name="PLoS Pathog.">
        <title>Evolution of structural diversity of trichothecenes, a family of toxins produced by plant pathogenic and entomopathogenic fungi.</title>
        <authorList>
            <person name="Proctor R.H."/>
            <person name="McCormick S.P."/>
            <person name="Kim H.S."/>
            <person name="Cardoza R.E."/>
            <person name="Stanley A.M."/>
            <person name="Lindo L."/>
            <person name="Kelly A."/>
            <person name="Brown D.W."/>
            <person name="Lee T."/>
            <person name="Vaughan M.M."/>
            <person name="Alexander N.J."/>
            <person name="Busman M."/>
            <person name="Gutierrez S."/>
        </authorList>
    </citation>
    <scope>NUCLEOTIDE SEQUENCE [LARGE SCALE GENOMIC DNA]</scope>
    <source>
        <strain evidence="2 3">IBT 40837</strain>
    </source>
</reference>
<organism evidence="2 3">
    <name type="scientific">Trichoderma arundinaceum</name>
    <dbReference type="NCBI Taxonomy" id="490622"/>
    <lineage>
        <taxon>Eukaryota</taxon>
        <taxon>Fungi</taxon>
        <taxon>Dikarya</taxon>
        <taxon>Ascomycota</taxon>
        <taxon>Pezizomycotina</taxon>
        <taxon>Sordariomycetes</taxon>
        <taxon>Hypocreomycetidae</taxon>
        <taxon>Hypocreales</taxon>
        <taxon>Hypocreaceae</taxon>
        <taxon>Trichoderma</taxon>
    </lineage>
</organism>
<comment type="caution">
    <text evidence="2">The sequence shown here is derived from an EMBL/GenBank/DDBJ whole genome shotgun (WGS) entry which is preliminary data.</text>
</comment>
<feature type="compositionally biased region" description="Polar residues" evidence="1">
    <location>
        <begin position="10"/>
        <end position="23"/>
    </location>
</feature>
<proteinExistence type="predicted"/>
<accession>A0A395NC92</accession>
<keyword evidence="3" id="KW-1185">Reference proteome</keyword>
<dbReference type="AlphaFoldDB" id="A0A395NC92"/>
<evidence type="ECO:0000256" key="1">
    <source>
        <dbReference type="SAM" id="MobiDB-lite"/>
    </source>
</evidence>
<feature type="region of interest" description="Disordered" evidence="1">
    <location>
        <begin position="1"/>
        <end position="23"/>
    </location>
</feature>